<feature type="transmembrane region" description="Helical" evidence="1">
    <location>
        <begin position="48"/>
        <end position="69"/>
    </location>
</feature>
<evidence type="ECO:0000256" key="1">
    <source>
        <dbReference type="SAM" id="Phobius"/>
    </source>
</evidence>
<feature type="transmembrane region" description="Helical" evidence="1">
    <location>
        <begin position="24"/>
        <end position="41"/>
    </location>
</feature>
<reference evidence="3 4" key="1">
    <citation type="submission" date="2020-04" db="EMBL/GenBank/DDBJ databases">
        <title>Draft Genome Sequence of Streptomyces morookaense DSM 40503, an 8-azaguanine-producing strain.</title>
        <authorList>
            <person name="Qi J."/>
            <person name="Gao J.-M."/>
        </authorList>
    </citation>
    <scope>NUCLEOTIDE SEQUENCE [LARGE SCALE GENOMIC DNA]</scope>
    <source>
        <strain evidence="3 4">DSM 40503</strain>
    </source>
</reference>
<keyword evidence="1" id="KW-0812">Transmembrane</keyword>
<evidence type="ECO:0000259" key="2">
    <source>
        <dbReference type="Pfam" id="PF20177"/>
    </source>
</evidence>
<organism evidence="3 4">
    <name type="scientific">Streptomyces morookaense</name>
    <name type="common">Streptoverticillium morookaense</name>
    <dbReference type="NCBI Taxonomy" id="1970"/>
    <lineage>
        <taxon>Bacteria</taxon>
        <taxon>Bacillati</taxon>
        <taxon>Actinomycetota</taxon>
        <taxon>Actinomycetes</taxon>
        <taxon>Kitasatosporales</taxon>
        <taxon>Streptomycetaceae</taxon>
        <taxon>Streptomyces</taxon>
    </lineage>
</organism>
<protein>
    <recommendedName>
        <fullName evidence="2">DUF6542 domain-containing protein</fullName>
    </recommendedName>
</protein>
<keyword evidence="1" id="KW-1133">Transmembrane helix</keyword>
<sequence length="129" mass="13242">MSAALVLPVIGAFADELVTSSLGWIFALTAVAGAVPAALTCSRAGAWWVAYAPPPVVLLITVVAELTAGPKDSQAKGATTGAVHWAIDAFPAMAAAEVALLLVLAVRWMRSRRGVTPGRGTRKSGAYRA</sequence>
<dbReference type="RefSeq" id="WP_171081715.1">
    <property type="nucleotide sequence ID" value="NZ_BNBU01000001.1"/>
</dbReference>
<keyword evidence="4" id="KW-1185">Reference proteome</keyword>
<dbReference type="AlphaFoldDB" id="A0A7Y7E7J3"/>
<feature type="domain" description="DUF6542" evidence="2">
    <location>
        <begin position="3"/>
        <end position="113"/>
    </location>
</feature>
<dbReference type="Pfam" id="PF20177">
    <property type="entry name" value="DUF6542"/>
    <property type="match status" value="1"/>
</dbReference>
<evidence type="ECO:0000313" key="3">
    <source>
        <dbReference type="EMBL" id="NVK79038.1"/>
    </source>
</evidence>
<dbReference type="EMBL" id="JABBXF010000032">
    <property type="protein sequence ID" value="NVK79038.1"/>
    <property type="molecule type" value="Genomic_DNA"/>
</dbReference>
<evidence type="ECO:0000313" key="4">
    <source>
        <dbReference type="Proteomes" id="UP000587462"/>
    </source>
</evidence>
<dbReference type="InterPro" id="IPR046672">
    <property type="entry name" value="DUF6542"/>
</dbReference>
<feature type="transmembrane region" description="Helical" evidence="1">
    <location>
        <begin position="89"/>
        <end position="109"/>
    </location>
</feature>
<accession>A0A7Y7E7J3</accession>
<proteinExistence type="predicted"/>
<gene>
    <name evidence="3" type="ORF">HG542_15340</name>
</gene>
<comment type="caution">
    <text evidence="3">The sequence shown here is derived from an EMBL/GenBank/DDBJ whole genome shotgun (WGS) entry which is preliminary data.</text>
</comment>
<dbReference type="Proteomes" id="UP000587462">
    <property type="component" value="Unassembled WGS sequence"/>
</dbReference>
<keyword evidence="1" id="KW-0472">Membrane</keyword>
<name>A0A7Y7E7J3_STRMO</name>